<evidence type="ECO:0000313" key="4">
    <source>
        <dbReference type="Proteomes" id="UP001642260"/>
    </source>
</evidence>
<proteinExistence type="predicted"/>
<name>A0ABC8LUI1_ERUVS</name>
<dbReference type="SUPFAM" id="SSF46565">
    <property type="entry name" value="Chaperone J-domain"/>
    <property type="match status" value="1"/>
</dbReference>
<dbReference type="Gene3D" id="1.10.287.110">
    <property type="entry name" value="DnaJ domain"/>
    <property type="match status" value="1"/>
</dbReference>
<dbReference type="EMBL" id="CAKOAT010736265">
    <property type="protein sequence ID" value="CAH8387051.1"/>
    <property type="molecule type" value="Genomic_DNA"/>
</dbReference>
<dbReference type="InterPro" id="IPR036869">
    <property type="entry name" value="J_dom_sf"/>
</dbReference>
<feature type="compositionally biased region" description="Basic and acidic residues" evidence="1">
    <location>
        <begin position="344"/>
        <end position="354"/>
    </location>
</feature>
<dbReference type="CDD" id="cd06257">
    <property type="entry name" value="DnaJ"/>
    <property type="match status" value="1"/>
</dbReference>
<dbReference type="InterPro" id="IPR024593">
    <property type="entry name" value="DUF3444"/>
</dbReference>
<dbReference type="Proteomes" id="UP001642260">
    <property type="component" value="Unassembled WGS sequence"/>
</dbReference>
<dbReference type="AlphaFoldDB" id="A0ABC8LUI1"/>
<dbReference type="Pfam" id="PF00226">
    <property type="entry name" value="DnaJ"/>
    <property type="match status" value="1"/>
</dbReference>
<feature type="domain" description="J" evidence="2">
    <location>
        <begin position="66"/>
        <end position="130"/>
    </location>
</feature>
<dbReference type="PANTHER" id="PTHR45089">
    <property type="entry name" value="DNAJ HEAT SHOCK AMINO-TERMINAL DOMAIN PROTEIN-RELATED"/>
    <property type="match status" value="1"/>
</dbReference>
<feature type="compositionally biased region" description="Polar residues" evidence="1">
    <location>
        <begin position="202"/>
        <end position="228"/>
    </location>
</feature>
<feature type="compositionally biased region" description="Polar residues" evidence="1">
    <location>
        <begin position="756"/>
        <end position="766"/>
    </location>
</feature>
<dbReference type="PROSITE" id="PS50076">
    <property type="entry name" value="DNAJ_2"/>
    <property type="match status" value="1"/>
</dbReference>
<accession>A0ABC8LUI1</accession>
<evidence type="ECO:0000259" key="2">
    <source>
        <dbReference type="PROSITE" id="PS50076"/>
    </source>
</evidence>
<comment type="caution">
    <text evidence="3">The sequence shown here is derived from an EMBL/GenBank/DDBJ whole genome shotgun (WGS) entry which is preliminary data.</text>
</comment>
<feature type="compositionally biased region" description="Basic and acidic residues" evidence="1">
    <location>
        <begin position="435"/>
        <end position="448"/>
    </location>
</feature>
<dbReference type="PANTHER" id="PTHR45089:SF57">
    <property type="entry name" value="DNAJ HEAT SHOCK N-TERMINAL DOMAIN-CONTAINING PROTEIN"/>
    <property type="match status" value="1"/>
</dbReference>
<dbReference type="Pfam" id="PF11926">
    <property type="entry name" value="DUF3444"/>
    <property type="match status" value="2"/>
</dbReference>
<feature type="compositionally biased region" description="Polar residues" evidence="1">
    <location>
        <begin position="838"/>
        <end position="862"/>
    </location>
</feature>
<feature type="region of interest" description="Disordered" evidence="1">
    <location>
        <begin position="792"/>
        <end position="862"/>
    </location>
</feature>
<evidence type="ECO:0000313" key="3">
    <source>
        <dbReference type="EMBL" id="CAH8387051.1"/>
    </source>
</evidence>
<dbReference type="SMART" id="SM00271">
    <property type="entry name" value="DnaJ"/>
    <property type="match status" value="1"/>
</dbReference>
<protein>
    <recommendedName>
        <fullName evidence="2">J domain-containing protein</fullName>
    </recommendedName>
</protein>
<feature type="compositionally biased region" description="Basic and acidic residues" evidence="1">
    <location>
        <begin position="305"/>
        <end position="319"/>
    </location>
</feature>
<dbReference type="InterPro" id="IPR001623">
    <property type="entry name" value="DnaJ_domain"/>
</dbReference>
<evidence type="ECO:0000256" key="1">
    <source>
        <dbReference type="SAM" id="MobiDB-lite"/>
    </source>
</evidence>
<feature type="compositionally biased region" description="Polar residues" evidence="1">
    <location>
        <begin position="408"/>
        <end position="420"/>
    </location>
</feature>
<feature type="compositionally biased region" description="Basic and acidic residues" evidence="1">
    <location>
        <begin position="235"/>
        <end position="296"/>
    </location>
</feature>
<sequence length="1061" mass="118603">MDCNKEEASRAKAMAESMMQRGDFPKAQKLLMKAQRLFSGLESLPQMLAVCDVHCAAVNKINGLENWYGILQVMHFSDDVMIKKQYRNLALLLHPDKNQFPGAESAFKLVGEANRLLADKVKRSQYDIKSRINSQVASRQLNGNSASGSSVKRATFWTCCEHCGFRYKYLEQYVNSNMYCSKCQRSFMAYDTGLNGVPPKPCTSQKEVQDQGPCNTPVSNNGESNGVQPESVAAEVDRKESAKEKFNEKNGGSEKNNEVRKPKTEDGSMRNDTESMKPEEGEGKMNKTADLPKADGLKPQPEVTESEKIASKSIPDESVSRSSQASSVTKGKRKRREIVEELPEDKADSKDTNRRTSPRNRQHISCGEKGGSDGPPTKRSRSNVKLKSERGTKKQKLGVGSSKPLDSGGSSAPSCVSNGKSSKRVDSVYQESLSTEDKKSEGNKEHGEGMGIAGKIDNNHKPVTQDSPDPDFHNFEVATSCFAVNQVWSLYDPSDGMPRFYARIKKVMDAEFKVCITWLDPLEDNNNDNSVPIACGVFQERESEEVDDHLIFSCQMLHVPGDNNTVLYPRRGEVWAVFRGWDSSWIGSSENHKGTYEYDFVEVLCDFDDVDGLRVAYLGKVEGFVSLFQRDVMYGVLQLHILPKEMLRFSHKVPSFKLTGSEREGVPPGCFELDTAALPKEMFEVAYSEAYVGLDGERPNGKIGGSIPEVPKVEVQARKRQKFNGNHDMNSVKKSKKSVKAVDGLNLRKSSRVRSETNNQATSSPSQEEDEKKSANHDVFYISVETMTTPKKPAKVVTAADSPRIRKTHKSTGNSKKRGRNDESLSQARGNGLLNGAEKSSVSETHGPSNCTTRQANTYNFENQRSKDKFQVDQIWAIYSITDKGLPRKYGQVKRIDTSPEFKLHVAPLELCRPPKLMTHPVCCGTFKLKTGKADVLEPSSFSHQIKAVKKGINRYEVYPGKGEIWALYKNWNTTDCAETEEELEMVEVVETNEQRTQVVVLTAKVCNKLLYSRCVETVAGSVDIPKTEVNRFSHQVPAFRRERCGDYEWWELDSKALVDL</sequence>
<gene>
    <name evidence="3" type="ORF">ERUC_LOCUS39534</name>
</gene>
<feature type="region of interest" description="Disordered" evidence="1">
    <location>
        <begin position="201"/>
        <end position="461"/>
    </location>
</feature>
<dbReference type="PRINTS" id="PR00625">
    <property type="entry name" value="JDOMAIN"/>
</dbReference>
<feature type="compositionally biased region" description="Basic residues" evidence="1">
    <location>
        <begin position="805"/>
        <end position="819"/>
    </location>
</feature>
<keyword evidence="4" id="KW-1185">Reference proteome</keyword>
<reference evidence="3 4" key="1">
    <citation type="submission" date="2022-03" db="EMBL/GenBank/DDBJ databases">
        <authorList>
            <person name="Macdonald S."/>
            <person name="Ahmed S."/>
            <person name="Newling K."/>
        </authorList>
    </citation>
    <scope>NUCLEOTIDE SEQUENCE [LARGE SCALE GENOMIC DNA]</scope>
</reference>
<feature type="region of interest" description="Disordered" evidence="1">
    <location>
        <begin position="720"/>
        <end position="775"/>
    </location>
</feature>
<organism evidence="3 4">
    <name type="scientific">Eruca vesicaria subsp. sativa</name>
    <name type="common">Garden rocket</name>
    <name type="synonym">Eruca sativa</name>
    <dbReference type="NCBI Taxonomy" id="29727"/>
    <lineage>
        <taxon>Eukaryota</taxon>
        <taxon>Viridiplantae</taxon>
        <taxon>Streptophyta</taxon>
        <taxon>Embryophyta</taxon>
        <taxon>Tracheophyta</taxon>
        <taxon>Spermatophyta</taxon>
        <taxon>Magnoliopsida</taxon>
        <taxon>eudicotyledons</taxon>
        <taxon>Gunneridae</taxon>
        <taxon>Pentapetalae</taxon>
        <taxon>rosids</taxon>
        <taxon>malvids</taxon>
        <taxon>Brassicales</taxon>
        <taxon>Brassicaceae</taxon>
        <taxon>Brassiceae</taxon>
        <taxon>Eruca</taxon>
    </lineage>
</organism>